<feature type="compositionally biased region" description="Polar residues" evidence="1">
    <location>
        <begin position="1"/>
        <end position="20"/>
    </location>
</feature>
<keyword evidence="3" id="KW-1185">Reference proteome</keyword>
<dbReference type="Proteomes" id="UP001153954">
    <property type="component" value="Unassembled WGS sequence"/>
</dbReference>
<evidence type="ECO:0000313" key="2">
    <source>
        <dbReference type="EMBL" id="CAH2084320.1"/>
    </source>
</evidence>
<name>A0AAU9THR7_EUPED</name>
<feature type="compositionally biased region" description="Basic and acidic residues" evidence="1">
    <location>
        <begin position="209"/>
        <end position="225"/>
    </location>
</feature>
<comment type="caution">
    <text evidence="2">The sequence shown here is derived from an EMBL/GenBank/DDBJ whole genome shotgun (WGS) entry which is preliminary data.</text>
</comment>
<sequence length="249" mass="28037">MDTASESLRSTQDTPNSILSDSEERETEVLRLQNPNVLRFLETENLDNKIIKSDLNDSLITRMSNLRIDSPVRPRNLGISPPRMSSTLTLTTNHPLMTLSPDENFPDVIPKKAPKIEDEKDLSLSSIEDERGTTNGYELYTPLKNTSKNNLYFSDNFVTADSQILSESLNATPDVARIEQKERRKIIPRYTETLTTDISTPQKNFGRISDVDKNGAMKHADDRSKLSSHSTPRALGITVKESEEFHSVS</sequence>
<feature type="compositionally biased region" description="Basic and acidic residues" evidence="1">
    <location>
        <begin position="240"/>
        <end position="249"/>
    </location>
</feature>
<proteinExistence type="predicted"/>
<reference evidence="2" key="1">
    <citation type="submission" date="2022-03" db="EMBL/GenBank/DDBJ databases">
        <authorList>
            <person name="Tunstrom K."/>
        </authorList>
    </citation>
    <scope>NUCLEOTIDE SEQUENCE</scope>
</reference>
<feature type="region of interest" description="Disordered" evidence="1">
    <location>
        <begin position="205"/>
        <end position="249"/>
    </location>
</feature>
<dbReference type="AlphaFoldDB" id="A0AAU9THR7"/>
<feature type="region of interest" description="Disordered" evidence="1">
    <location>
        <begin position="1"/>
        <end position="26"/>
    </location>
</feature>
<evidence type="ECO:0000313" key="3">
    <source>
        <dbReference type="Proteomes" id="UP001153954"/>
    </source>
</evidence>
<dbReference type="EMBL" id="CAKOGL010000002">
    <property type="protein sequence ID" value="CAH2084320.1"/>
    <property type="molecule type" value="Genomic_DNA"/>
</dbReference>
<protein>
    <submittedName>
        <fullName evidence="2">Uncharacterized protein</fullName>
    </submittedName>
</protein>
<gene>
    <name evidence="2" type="ORF">EEDITHA_LOCUS899</name>
</gene>
<accession>A0AAU9THR7</accession>
<evidence type="ECO:0000256" key="1">
    <source>
        <dbReference type="SAM" id="MobiDB-lite"/>
    </source>
</evidence>
<organism evidence="2 3">
    <name type="scientific">Euphydryas editha</name>
    <name type="common">Edith's checkerspot</name>
    <dbReference type="NCBI Taxonomy" id="104508"/>
    <lineage>
        <taxon>Eukaryota</taxon>
        <taxon>Metazoa</taxon>
        <taxon>Ecdysozoa</taxon>
        <taxon>Arthropoda</taxon>
        <taxon>Hexapoda</taxon>
        <taxon>Insecta</taxon>
        <taxon>Pterygota</taxon>
        <taxon>Neoptera</taxon>
        <taxon>Endopterygota</taxon>
        <taxon>Lepidoptera</taxon>
        <taxon>Glossata</taxon>
        <taxon>Ditrysia</taxon>
        <taxon>Papilionoidea</taxon>
        <taxon>Nymphalidae</taxon>
        <taxon>Nymphalinae</taxon>
        <taxon>Euphydryas</taxon>
    </lineage>
</organism>